<evidence type="ECO:0000256" key="3">
    <source>
        <dbReference type="PROSITE-ProRule" id="PRU01191"/>
    </source>
</evidence>
<dbReference type="PROSITE" id="PS50985">
    <property type="entry name" value="GRAS"/>
    <property type="match status" value="1"/>
</dbReference>
<feature type="non-terminal residue" evidence="4">
    <location>
        <position position="1"/>
    </location>
</feature>
<dbReference type="AlphaFoldDB" id="A0AA88UPE4"/>
<evidence type="ECO:0000313" key="4">
    <source>
        <dbReference type="EMBL" id="KAK2989536.1"/>
    </source>
</evidence>
<evidence type="ECO:0000256" key="2">
    <source>
        <dbReference type="ARBA" id="ARBA00023163"/>
    </source>
</evidence>
<gene>
    <name evidence="4" type="ORF">RJ640_016660</name>
</gene>
<sequence>MSRDARNVIASEGTARIERPETYKQWQDQNLRVGFKQLPLNPGIMKVEGSDSREDQICLGTKVPGLQQEIPEDRATITSRAVVEFKQSTAFEAVQ</sequence>
<dbReference type="Proteomes" id="UP001187471">
    <property type="component" value="Unassembled WGS sequence"/>
</dbReference>
<accession>A0AA88UPE4</accession>
<keyword evidence="5" id="KW-1185">Reference proteome</keyword>
<evidence type="ECO:0000313" key="5">
    <source>
        <dbReference type="Proteomes" id="UP001187471"/>
    </source>
</evidence>
<comment type="similarity">
    <text evidence="3">Belongs to the GRAS family.</text>
</comment>
<keyword evidence="1" id="KW-0805">Transcription regulation</keyword>
<dbReference type="Pfam" id="PF03514">
    <property type="entry name" value="GRAS"/>
    <property type="match status" value="1"/>
</dbReference>
<comment type="caution">
    <text evidence="3">Lacks conserved residue(s) required for the propagation of feature annotation.</text>
</comment>
<reference evidence="4" key="1">
    <citation type="submission" date="2022-12" db="EMBL/GenBank/DDBJ databases">
        <title>Draft genome assemblies for two species of Escallonia (Escalloniales).</title>
        <authorList>
            <person name="Chanderbali A."/>
            <person name="Dervinis C."/>
            <person name="Anghel I."/>
            <person name="Soltis D."/>
            <person name="Soltis P."/>
            <person name="Zapata F."/>
        </authorList>
    </citation>
    <scope>NUCLEOTIDE SEQUENCE</scope>
    <source>
        <strain evidence="4">UCBG92.1500</strain>
        <tissue evidence="4">Leaf</tissue>
    </source>
</reference>
<dbReference type="InterPro" id="IPR005202">
    <property type="entry name" value="TF_GRAS"/>
</dbReference>
<evidence type="ECO:0000256" key="1">
    <source>
        <dbReference type="ARBA" id="ARBA00023015"/>
    </source>
</evidence>
<comment type="caution">
    <text evidence="4">The sequence shown here is derived from an EMBL/GenBank/DDBJ whole genome shotgun (WGS) entry which is preliminary data.</text>
</comment>
<name>A0AA88UPE4_9ASTE</name>
<protein>
    <submittedName>
        <fullName evidence="4">Uncharacterized protein</fullName>
    </submittedName>
</protein>
<organism evidence="4 5">
    <name type="scientific">Escallonia rubra</name>
    <dbReference type="NCBI Taxonomy" id="112253"/>
    <lineage>
        <taxon>Eukaryota</taxon>
        <taxon>Viridiplantae</taxon>
        <taxon>Streptophyta</taxon>
        <taxon>Embryophyta</taxon>
        <taxon>Tracheophyta</taxon>
        <taxon>Spermatophyta</taxon>
        <taxon>Magnoliopsida</taxon>
        <taxon>eudicotyledons</taxon>
        <taxon>Gunneridae</taxon>
        <taxon>Pentapetalae</taxon>
        <taxon>asterids</taxon>
        <taxon>campanulids</taxon>
        <taxon>Escalloniales</taxon>
        <taxon>Escalloniaceae</taxon>
        <taxon>Escallonia</taxon>
    </lineage>
</organism>
<dbReference type="EMBL" id="JAVXUO010000733">
    <property type="protein sequence ID" value="KAK2989536.1"/>
    <property type="molecule type" value="Genomic_DNA"/>
</dbReference>
<proteinExistence type="inferred from homology"/>
<feature type="region of interest" description="SAW" evidence="3">
    <location>
        <begin position="10"/>
        <end position="95"/>
    </location>
</feature>
<keyword evidence="2" id="KW-0804">Transcription</keyword>